<organism evidence="1 2">
    <name type="scientific">Elysia crispata</name>
    <name type="common">lettuce slug</name>
    <dbReference type="NCBI Taxonomy" id="231223"/>
    <lineage>
        <taxon>Eukaryota</taxon>
        <taxon>Metazoa</taxon>
        <taxon>Spiralia</taxon>
        <taxon>Lophotrochozoa</taxon>
        <taxon>Mollusca</taxon>
        <taxon>Gastropoda</taxon>
        <taxon>Heterobranchia</taxon>
        <taxon>Euthyneura</taxon>
        <taxon>Panpulmonata</taxon>
        <taxon>Sacoglossa</taxon>
        <taxon>Placobranchoidea</taxon>
        <taxon>Plakobranchidae</taxon>
        <taxon>Elysia</taxon>
    </lineage>
</organism>
<proteinExistence type="predicted"/>
<name>A0AAE1EB39_9GAST</name>
<keyword evidence="2" id="KW-1185">Reference proteome</keyword>
<gene>
    <name evidence="1" type="ORF">RRG08_029364</name>
</gene>
<dbReference type="EMBL" id="JAWDGP010000365">
    <property type="protein sequence ID" value="KAK3801104.1"/>
    <property type="molecule type" value="Genomic_DNA"/>
</dbReference>
<evidence type="ECO:0000313" key="1">
    <source>
        <dbReference type="EMBL" id="KAK3801104.1"/>
    </source>
</evidence>
<dbReference type="Proteomes" id="UP001283361">
    <property type="component" value="Unassembled WGS sequence"/>
</dbReference>
<comment type="caution">
    <text evidence="1">The sequence shown here is derived from an EMBL/GenBank/DDBJ whole genome shotgun (WGS) entry which is preliminary data.</text>
</comment>
<accession>A0AAE1EB39</accession>
<dbReference type="AlphaFoldDB" id="A0AAE1EB39"/>
<protein>
    <submittedName>
        <fullName evidence="1">Uncharacterized protein</fullName>
    </submittedName>
</protein>
<sequence>MRYDRYNRFLLRSTSGAKIIQNYRASQLPPPLSKTYSLVPEGHDQAVPPAPQLSLTASDKRHLNHHHVYRPQLHNITDRCLLKADPLFFFYTISTFLYLPNFG</sequence>
<evidence type="ECO:0000313" key="2">
    <source>
        <dbReference type="Proteomes" id="UP001283361"/>
    </source>
</evidence>
<reference evidence="1" key="1">
    <citation type="journal article" date="2023" name="G3 (Bethesda)">
        <title>A reference genome for the long-term kleptoplast-retaining sea slug Elysia crispata morphotype clarki.</title>
        <authorList>
            <person name="Eastman K.E."/>
            <person name="Pendleton A.L."/>
            <person name="Shaikh M.A."/>
            <person name="Suttiyut T."/>
            <person name="Ogas R."/>
            <person name="Tomko P."/>
            <person name="Gavelis G."/>
            <person name="Widhalm J.R."/>
            <person name="Wisecaver J.H."/>
        </authorList>
    </citation>
    <scope>NUCLEOTIDE SEQUENCE</scope>
    <source>
        <strain evidence="1">ECLA1</strain>
    </source>
</reference>